<evidence type="ECO:0000313" key="3">
    <source>
        <dbReference type="Proteomes" id="UP000324800"/>
    </source>
</evidence>
<sequence>MFNQYQLYPPPPEPPIEYSQLLYIEQLIGNTYGWGDDRVYGNLVSVNLGIKHATDETVSGSYEENSLLNLDFVEVMQLYCFLNKYEFIVLNKLKPQETSSAKSNSASTKYGKEDHPHELKVETNASVVPKVNTTA</sequence>
<feature type="compositionally biased region" description="Basic and acidic residues" evidence="1">
    <location>
        <begin position="110"/>
        <end position="121"/>
    </location>
</feature>
<comment type="caution">
    <text evidence="2">The sequence shown here is derived from an EMBL/GenBank/DDBJ whole genome shotgun (WGS) entry which is preliminary data.</text>
</comment>
<accession>A0A5J4WUP8</accession>
<gene>
    <name evidence="2" type="ORF">EZS28_005951</name>
</gene>
<feature type="region of interest" description="Disordered" evidence="1">
    <location>
        <begin position="96"/>
        <end position="135"/>
    </location>
</feature>
<reference evidence="2 3" key="1">
    <citation type="submission" date="2019-03" db="EMBL/GenBank/DDBJ databases">
        <title>Single cell metagenomics reveals metabolic interactions within the superorganism composed of flagellate Streblomastix strix and complex community of Bacteroidetes bacteria on its surface.</title>
        <authorList>
            <person name="Treitli S.C."/>
            <person name="Kolisko M."/>
            <person name="Husnik F."/>
            <person name="Keeling P."/>
            <person name="Hampl V."/>
        </authorList>
    </citation>
    <scope>NUCLEOTIDE SEQUENCE [LARGE SCALE GENOMIC DNA]</scope>
    <source>
        <strain evidence="2">ST1C</strain>
    </source>
</reference>
<dbReference type="Proteomes" id="UP000324800">
    <property type="component" value="Unassembled WGS sequence"/>
</dbReference>
<organism evidence="2 3">
    <name type="scientific">Streblomastix strix</name>
    <dbReference type="NCBI Taxonomy" id="222440"/>
    <lineage>
        <taxon>Eukaryota</taxon>
        <taxon>Metamonada</taxon>
        <taxon>Preaxostyla</taxon>
        <taxon>Oxymonadida</taxon>
        <taxon>Streblomastigidae</taxon>
        <taxon>Streblomastix</taxon>
    </lineage>
</organism>
<name>A0A5J4WUP8_9EUKA</name>
<feature type="compositionally biased region" description="Low complexity" evidence="1">
    <location>
        <begin position="98"/>
        <end position="109"/>
    </location>
</feature>
<dbReference type="EMBL" id="SNRW01000938">
    <property type="protein sequence ID" value="KAA6398523.1"/>
    <property type="molecule type" value="Genomic_DNA"/>
</dbReference>
<evidence type="ECO:0000313" key="2">
    <source>
        <dbReference type="EMBL" id="KAA6398523.1"/>
    </source>
</evidence>
<proteinExistence type="predicted"/>
<protein>
    <submittedName>
        <fullName evidence="2">Uncharacterized protein</fullName>
    </submittedName>
</protein>
<evidence type="ECO:0000256" key="1">
    <source>
        <dbReference type="SAM" id="MobiDB-lite"/>
    </source>
</evidence>
<feature type="compositionally biased region" description="Polar residues" evidence="1">
    <location>
        <begin position="123"/>
        <end position="135"/>
    </location>
</feature>
<dbReference type="AlphaFoldDB" id="A0A5J4WUP8"/>